<keyword evidence="5" id="KW-0479">Metal-binding</keyword>
<reference evidence="19 20" key="1">
    <citation type="submission" date="2016-07" db="EMBL/GenBank/DDBJ databases">
        <title>Pervasive Adenine N6-methylation of Active Genes in Fungi.</title>
        <authorList>
            <consortium name="DOE Joint Genome Institute"/>
            <person name="Mondo S.J."/>
            <person name="Dannebaum R.O."/>
            <person name="Kuo R.C."/>
            <person name="Labutti K."/>
            <person name="Haridas S."/>
            <person name="Kuo A."/>
            <person name="Salamov A."/>
            <person name="Ahrendt S.R."/>
            <person name="Lipzen A."/>
            <person name="Sullivan W."/>
            <person name="Andreopoulos W.B."/>
            <person name="Clum A."/>
            <person name="Lindquist E."/>
            <person name="Daum C."/>
            <person name="Ramamoorthy G.K."/>
            <person name="Gryganskyi A."/>
            <person name="Culley D."/>
            <person name="Magnuson J.K."/>
            <person name="James T.Y."/>
            <person name="O'Malley M.A."/>
            <person name="Stajich J.E."/>
            <person name="Spatafora J.W."/>
            <person name="Visel A."/>
            <person name="Grigoriev I.V."/>
        </authorList>
    </citation>
    <scope>NUCLEOTIDE SEQUENCE [LARGE SCALE GENOMIC DNA]</scope>
    <source>
        <strain evidence="19 20">62-1032</strain>
    </source>
</reference>
<feature type="domain" description="Miro" evidence="18">
    <location>
        <begin position="436"/>
        <end position="606"/>
    </location>
</feature>
<dbReference type="PROSITE" id="PS51421">
    <property type="entry name" value="RAS"/>
    <property type="match status" value="1"/>
</dbReference>
<dbReference type="PROSITE" id="PS51423">
    <property type="entry name" value="MIRO"/>
    <property type="match status" value="2"/>
</dbReference>
<dbReference type="InterPro" id="IPR001806">
    <property type="entry name" value="Small_GTPase"/>
</dbReference>
<evidence type="ECO:0000256" key="3">
    <source>
        <dbReference type="ARBA" id="ARBA00007981"/>
    </source>
</evidence>
<dbReference type="FunFam" id="3.40.50.300:FF:001330">
    <property type="entry name" value="Mitochondrial Rho GTPase 1"/>
    <property type="match status" value="1"/>
</dbReference>
<evidence type="ECO:0000313" key="19">
    <source>
        <dbReference type="EMBL" id="ORY76211.1"/>
    </source>
</evidence>
<dbReference type="SMART" id="SM00173">
    <property type="entry name" value="RAS"/>
    <property type="match status" value="1"/>
</dbReference>
<keyword evidence="8 15" id="KW-1000">Mitochondrion outer membrane</keyword>
<dbReference type="GO" id="GO:0005741">
    <property type="term" value="C:mitochondrial outer membrane"/>
    <property type="evidence" value="ECO:0007669"/>
    <property type="project" value="UniProtKB-SubCell"/>
</dbReference>
<evidence type="ECO:0000256" key="9">
    <source>
        <dbReference type="ARBA" id="ARBA00022801"/>
    </source>
</evidence>
<dbReference type="InterPro" id="IPR018247">
    <property type="entry name" value="EF_Hand_1_Ca_BS"/>
</dbReference>
<feature type="domain" description="EF-hand" evidence="17">
    <location>
        <begin position="318"/>
        <end position="353"/>
    </location>
</feature>
<keyword evidence="11 16" id="KW-1133">Transmembrane helix</keyword>
<dbReference type="EC" id="3.6.5.-" evidence="15"/>
<evidence type="ECO:0000256" key="13">
    <source>
        <dbReference type="ARBA" id="ARBA00023134"/>
    </source>
</evidence>
<sequence>MRDVRVCIVGDEGVGKSSLISSLIKEAFVKLAPRTTLPEVTIPASVTPGHDVTTLIIDTSPRPEDRSHLVNEIRKAHVVAIVYAIDNPNSFDRVPTYWLPTIRSLGVNVPVILIGNKIDLRQGQVTNQGLEDEILPIMQEFKEVETCVECSAKIPLNVSEVFYFAQNAVLHPTAPLYDTREHTLKPSCTAALSRIFHLCDINKDGLLDDDELNDFQRICFDAPLQARELAGVKEVVAQLGSEGTTEGGGEENPGIVDGALTEQGFLWLHTYFIQKGRLETTWKALRTFGYGEDLSLREDWLYPRFDIPSDCTAELSPKGYQFFTDIFETFDKDHDGALSPHELDALFSTSPGNPWLAGGFPETTITSDSGAVTLQGWLAQWSMTTLLEPRVALAYLAYLGYPHTAAATSTTPLPSTSALLLTRPRKQDRKKGTVQRQVFLGYVLGAAGSGKTALLKSFVSGGGGAGRRGLGRHEPTMGKGKTVVNSVETGGGEKYLVLQEFGSNYESEMLRAPKKLALADVLIFVYDSSDTNSFSYISNLRQQYKLDDIPSLFVATKSDLDLAQQRHEVQPDHYCRRLSLRVPVAVSVKTGELAGVWDTVVGIAMHPLSAIPGGVTRPANRLGTYLYLTAGVGGVLAVGLILWRRAGGASWLGLGGAARS</sequence>
<dbReference type="FunCoup" id="A0A1Y2EX76">
    <property type="interactions" value="357"/>
</dbReference>
<evidence type="ECO:0000256" key="6">
    <source>
        <dbReference type="ARBA" id="ARBA00022737"/>
    </source>
</evidence>
<dbReference type="EMBL" id="MCGR01000035">
    <property type="protein sequence ID" value="ORY76211.1"/>
    <property type="molecule type" value="Genomic_DNA"/>
</dbReference>
<accession>A0A1Y2EX76</accession>
<keyword evidence="7 15" id="KW-0547">Nucleotide-binding</keyword>
<evidence type="ECO:0000259" key="18">
    <source>
        <dbReference type="PROSITE" id="PS51423"/>
    </source>
</evidence>
<dbReference type="STRING" id="106004.A0A1Y2EX76"/>
<keyword evidence="12 15" id="KW-0496">Mitochondrion</keyword>
<evidence type="ECO:0000256" key="8">
    <source>
        <dbReference type="ARBA" id="ARBA00022787"/>
    </source>
</evidence>
<evidence type="ECO:0000256" key="10">
    <source>
        <dbReference type="ARBA" id="ARBA00022837"/>
    </source>
</evidence>
<comment type="similarity">
    <text evidence="3 15">Belongs to the mitochondrial Rho GTPase family.</text>
</comment>
<evidence type="ECO:0000256" key="4">
    <source>
        <dbReference type="ARBA" id="ARBA00022692"/>
    </source>
</evidence>
<dbReference type="FunFam" id="3.40.50.300:FF:000553">
    <property type="entry name" value="Mitochondrial Rho GTPase"/>
    <property type="match status" value="1"/>
</dbReference>
<dbReference type="InterPro" id="IPR013567">
    <property type="entry name" value="EF_hand_assoc_2"/>
</dbReference>
<dbReference type="GO" id="GO:0003924">
    <property type="term" value="F:GTPase activity"/>
    <property type="evidence" value="ECO:0007669"/>
    <property type="project" value="InterPro"/>
</dbReference>
<dbReference type="CDD" id="cd01893">
    <property type="entry name" value="Miro1"/>
    <property type="match status" value="1"/>
</dbReference>
<name>A0A1Y2EX76_9BASI</name>
<evidence type="ECO:0000256" key="7">
    <source>
        <dbReference type="ARBA" id="ARBA00022741"/>
    </source>
</evidence>
<evidence type="ECO:0000256" key="2">
    <source>
        <dbReference type="ARBA" id="ARBA00004200"/>
    </source>
</evidence>
<dbReference type="Gene3D" id="1.10.238.10">
    <property type="entry name" value="EF-hand"/>
    <property type="match status" value="2"/>
</dbReference>
<dbReference type="PIRSF" id="PIRSF037488">
    <property type="entry name" value="Mt_Rho_GTPase"/>
    <property type="match status" value="1"/>
</dbReference>
<dbReference type="Pfam" id="PF08356">
    <property type="entry name" value="EF_assoc_2"/>
    <property type="match status" value="1"/>
</dbReference>
<keyword evidence="13 15" id="KW-0342">GTP-binding</keyword>
<dbReference type="InterPro" id="IPR052266">
    <property type="entry name" value="Miro-EF-hand_domain"/>
</dbReference>
<keyword evidence="9 15" id="KW-0378">Hydrolase</keyword>
<dbReference type="InterPro" id="IPR002048">
    <property type="entry name" value="EF_hand_dom"/>
</dbReference>
<dbReference type="PROSITE" id="PS50222">
    <property type="entry name" value="EF_HAND_2"/>
    <property type="match status" value="1"/>
</dbReference>
<keyword evidence="6" id="KW-0677">Repeat</keyword>
<dbReference type="SUPFAM" id="SSF52540">
    <property type="entry name" value="P-loop containing nucleoside triphosphate hydrolases"/>
    <property type="match status" value="2"/>
</dbReference>
<dbReference type="InterPro" id="IPR027417">
    <property type="entry name" value="P-loop_NTPase"/>
</dbReference>
<gene>
    <name evidence="19" type="ORF">BCR35DRAFT_321734</name>
</gene>
<dbReference type="PANTHER" id="PTHR46819:SF1">
    <property type="entry name" value="EF-HAND CALCIUM-BINDING DOMAIN-CONTAINING PROTEIN 7"/>
    <property type="match status" value="1"/>
</dbReference>
<keyword evidence="20" id="KW-1185">Reference proteome</keyword>
<dbReference type="InterPro" id="IPR020860">
    <property type="entry name" value="MIRO_dom"/>
</dbReference>
<proteinExistence type="inferred from homology"/>
<evidence type="ECO:0000256" key="16">
    <source>
        <dbReference type="SAM" id="Phobius"/>
    </source>
</evidence>
<dbReference type="Proteomes" id="UP000193467">
    <property type="component" value="Unassembled WGS sequence"/>
</dbReference>
<protein>
    <recommendedName>
        <fullName evidence="15">Mitochondrial Rho GTPase</fullName>
        <ecNumber evidence="15">3.6.5.-</ecNumber>
    </recommendedName>
</protein>
<dbReference type="Pfam" id="PF00071">
    <property type="entry name" value="Ras"/>
    <property type="match status" value="1"/>
</dbReference>
<dbReference type="InterPro" id="IPR011992">
    <property type="entry name" value="EF-hand-dom_pair"/>
</dbReference>
<dbReference type="GO" id="GO:0005509">
    <property type="term" value="F:calcium ion binding"/>
    <property type="evidence" value="ECO:0007669"/>
    <property type="project" value="InterPro"/>
</dbReference>
<keyword evidence="14 15" id="KW-0472">Membrane</keyword>
<keyword evidence="4 16" id="KW-0812">Transmembrane</keyword>
<keyword evidence="10 15" id="KW-0106">Calcium</keyword>
<comment type="function">
    <text evidence="1 15">Mitochondrial GTPase involved in mitochondrial trafficking. Probably involved in control of anterograde transport of mitochondria and their subcellular distribution.</text>
</comment>
<comment type="subcellular location">
    <subcellularLocation>
        <location evidence="2 15">Mitochondrion outer membrane</location>
        <topology evidence="2 15">Single-pass type IV membrane protein</topology>
    </subcellularLocation>
</comment>
<evidence type="ECO:0000256" key="12">
    <source>
        <dbReference type="ARBA" id="ARBA00023128"/>
    </source>
</evidence>
<evidence type="ECO:0000256" key="5">
    <source>
        <dbReference type="ARBA" id="ARBA00022723"/>
    </source>
</evidence>
<comment type="caution">
    <text evidence="19">The sequence shown here is derived from an EMBL/GenBank/DDBJ whole genome shotgun (WGS) entry which is preliminary data.</text>
</comment>
<evidence type="ECO:0000256" key="11">
    <source>
        <dbReference type="ARBA" id="ARBA00022989"/>
    </source>
</evidence>
<dbReference type="SMART" id="SM00054">
    <property type="entry name" value="EFh"/>
    <property type="match status" value="2"/>
</dbReference>
<dbReference type="PRINTS" id="PR00449">
    <property type="entry name" value="RASTRNSFRMNG"/>
</dbReference>
<dbReference type="SUPFAM" id="SSF47473">
    <property type="entry name" value="EF-hand"/>
    <property type="match status" value="1"/>
</dbReference>
<dbReference type="Pfam" id="PF08355">
    <property type="entry name" value="EF_assoc_1"/>
    <property type="match status" value="1"/>
</dbReference>
<dbReference type="InterPro" id="IPR021181">
    <property type="entry name" value="Miro"/>
</dbReference>
<evidence type="ECO:0000256" key="15">
    <source>
        <dbReference type="PIRNR" id="PIRNR037488"/>
    </source>
</evidence>
<dbReference type="NCBIfam" id="TIGR00231">
    <property type="entry name" value="small_GTP"/>
    <property type="match status" value="1"/>
</dbReference>
<feature type="transmembrane region" description="Helical" evidence="16">
    <location>
        <begin position="625"/>
        <end position="643"/>
    </location>
</feature>
<organism evidence="19 20">
    <name type="scientific">Leucosporidium creatinivorum</name>
    <dbReference type="NCBI Taxonomy" id="106004"/>
    <lineage>
        <taxon>Eukaryota</taxon>
        <taxon>Fungi</taxon>
        <taxon>Dikarya</taxon>
        <taxon>Basidiomycota</taxon>
        <taxon>Pucciniomycotina</taxon>
        <taxon>Microbotryomycetes</taxon>
        <taxon>Leucosporidiales</taxon>
        <taxon>Leucosporidium</taxon>
    </lineage>
</organism>
<evidence type="ECO:0000256" key="14">
    <source>
        <dbReference type="ARBA" id="ARBA00023136"/>
    </source>
</evidence>
<dbReference type="InterPro" id="IPR005225">
    <property type="entry name" value="Small_GTP-bd"/>
</dbReference>
<dbReference type="Gene3D" id="3.40.50.300">
    <property type="entry name" value="P-loop containing nucleotide triphosphate hydrolases"/>
    <property type="match status" value="2"/>
</dbReference>
<evidence type="ECO:0000256" key="1">
    <source>
        <dbReference type="ARBA" id="ARBA00003481"/>
    </source>
</evidence>
<dbReference type="GO" id="GO:0007005">
    <property type="term" value="P:mitochondrion organization"/>
    <property type="evidence" value="ECO:0007669"/>
    <property type="project" value="InterPro"/>
</dbReference>
<dbReference type="PROSITE" id="PS51419">
    <property type="entry name" value="RAB"/>
    <property type="match status" value="1"/>
</dbReference>
<dbReference type="FunFam" id="1.10.238.10:FF:000011">
    <property type="entry name" value="Mitochondrial Rho GTPase"/>
    <property type="match status" value="1"/>
</dbReference>
<evidence type="ECO:0000259" key="17">
    <source>
        <dbReference type="PROSITE" id="PS50222"/>
    </source>
</evidence>
<dbReference type="AlphaFoldDB" id="A0A1Y2EX76"/>
<dbReference type="Pfam" id="PF13202">
    <property type="entry name" value="EF-hand_5"/>
    <property type="match status" value="1"/>
</dbReference>
<dbReference type="InParanoid" id="A0A1Y2EX76"/>
<dbReference type="OrthoDB" id="10020961at2759"/>
<dbReference type="PANTHER" id="PTHR46819">
    <property type="entry name" value="EF-HAND CALCIUM-BINDING DOMAIN-CONTAINING PROTEIN 7"/>
    <property type="match status" value="1"/>
</dbReference>
<dbReference type="SMART" id="SM00175">
    <property type="entry name" value="RAB"/>
    <property type="match status" value="1"/>
</dbReference>
<evidence type="ECO:0000313" key="20">
    <source>
        <dbReference type="Proteomes" id="UP000193467"/>
    </source>
</evidence>
<dbReference type="PROSITE" id="PS00018">
    <property type="entry name" value="EF_HAND_1"/>
    <property type="match status" value="2"/>
</dbReference>
<feature type="domain" description="Miro" evidence="18">
    <location>
        <begin position="1"/>
        <end position="171"/>
    </location>
</feature>
<dbReference type="InterPro" id="IPR013566">
    <property type="entry name" value="EF_hand_assoc_1"/>
</dbReference>
<dbReference type="GO" id="GO:0005525">
    <property type="term" value="F:GTP binding"/>
    <property type="evidence" value="ECO:0007669"/>
    <property type="project" value="UniProtKB-KW"/>
</dbReference>
<dbReference type="SMART" id="SM00174">
    <property type="entry name" value="RHO"/>
    <property type="match status" value="1"/>
</dbReference>